<accession>A0A0F9N8G7</accession>
<dbReference type="EMBL" id="LAZR01003675">
    <property type="protein sequence ID" value="KKN15810.1"/>
    <property type="molecule type" value="Genomic_DNA"/>
</dbReference>
<reference evidence="1" key="1">
    <citation type="journal article" date="2015" name="Nature">
        <title>Complex archaea that bridge the gap between prokaryotes and eukaryotes.</title>
        <authorList>
            <person name="Spang A."/>
            <person name="Saw J.H."/>
            <person name="Jorgensen S.L."/>
            <person name="Zaremba-Niedzwiedzka K."/>
            <person name="Martijn J."/>
            <person name="Lind A.E."/>
            <person name="van Eijk R."/>
            <person name="Schleper C."/>
            <person name="Guy L."/>
            <person name="Ettema T.J."/>
        </authorList>
    </citation>
    <scope>NUCLEOTIDE SEQUENCE</scope>
</reference>
<protein>
    <submittedName>
        <fullName evidence="1">Uncharacterized protein</fullName>
    </submittedName>
</protein>
<dbReference type="AlphaFoldDB" id="A0A0F9N8G7"/>
<proteinExistence type="predicted"/>
<name>A0A0F9N8G7_9ZZZZ</name>
<comment type="caution">
    <text evidence="1">The sequence shown here is derived from an EMBL/GenBank/DDBJ whole genome shotgun (WGS) entry which is preliminary data.</text>
</comment>
<organism evidence="1">
    <name type="scientific">marine sediment metagenome</name>
    <dbReference type="NCBI Taxonomy" id="412755"/>
    <lineage>
        <taxon>unclassified sequences</taxon>
        <taxon>metagenomes</taxon>
        <taxon>ecological metagenomes</taxon>
    </lineage>
</organism>
<sequence>MEENQRNSMVFVVNEFITLKLENGKSNIYVLNQLFNHCKYLIVSTNVEAIEDLSKIESIDELAEETDYTKKNNGELKIPENLLNNNFVFKFKIKLI</sequence>
<gene>
    <name evidence="1" type="ORF">LCGC14_0982320</name>
</gene>
<evidence type="ECO:0000313" key="1">
    <source>
        <dbReference type="EMBL" id="KKN15810.1"/>
    </source>
</evidence>